<keyword evidence="3" id="KW-0472">Membrane</keyword>
<evidence type="ECO:0000256" key="2">
    <source>
        <dbReference type="SAM" id="MobiDB-lite"/>
    </source>
</evidence>
<evidence type="ECO:0000259" key="4">
    <source>
        <dbReference type="Pfam" id="PF25917"/>
    </source>
</evidence>
<evidence type="ECO:0000313" key="6">
    <source>
        <dbReference type="EMBL" id="GJD78886.1"/>
    </source>
</evidence>
<keyword evidence="3" id="KW-0812">Transmembrane</keyword>
<dbReference type="PANTHER" id="PTHR30386">
    <property type="entry name" value="MEMBRANE FUSION SUBUNIT OF EMRAB-TOLC MULTIDRUG EFFLUX PUMP"/>
    <property type="match status" value="1"/>
</dbReference>
<dbReference type="Gene3D" id="1.10.287.470">
    <property type="entry name" value="Helix hairpin bin"/>
    <property type="match status" value="2"/>
</dbReference>
<dbReference type="PANTHER" id="PTHR30386:SF24">
    <property type="entry name" value="MULTIDRUG RESISTANCE EFFLUX PUMP"/>
    <property type="match status" value="1"/>
</dbReference>
<reference evidence="6" key="1">
    <citation type="journal article" date="2016" name="Front. Microbiol.">
        <title>Genome Sequence of the Piezophilic, Mesophilic Sulfate-Reducing Bacterium Desulfovibrio indicus J2T.</title>
        <authorList>
            <person name="Cao J."/>
            <person name="Maignien L."/>
            <person name="Shao Z."/>
            <person name="Alain K."/>
            <person name="Jebbar M."/>
        </authorList>
    </citation>
    <scope>NUCLEOTIDE SEQUENCE</scope>
    <source>
        <strain evidence="6">NBRC 103626</strain>
    </source>
</reference>
<keyword evidence="1" id="KW-0175">Coiled coil</keyword>
<keyword evidence="7" id="KW-1185">Reference proteome</keyword>
<dbReference type="InterPro" id="IPR058625">
    <property type="entry name" value="MdtA-like_BSH"/>
</dbReference>
<feature type="coiled-coil region" evidence="1">
    <location>
        <begin position="228"/>
        <end position="269"/>
    </location>
</feature>
<sequence>MLDDQRQAAPADASARRSEADDARDILDLQPTGREPGDADRDTAPEAQDRDTGDADEDRRPSVLRRHPWWFALGGLAVLALGVATFFYWQIALHPYETTDDAFVDARSFTVAPKVGGYVVAVAVTDNQHVKPGDTLFQIDPRDYRVALEQAEAQVQAAHAAIQNIDAQIEAQRAQIEVARAQVDTAQAALKFAEEDAARYKTLAERGAGTIQQSQSSTSTLQQRQASLTSANANVVAAQKQIGSLQAQRASAEAQLAQAKAQRDQAQLNLGYTTVTAAQAGRVVRLTGGVGEYAQAGQSLAMFVPDEIWVTANYKETQVTDMRPGQPVDVTIDAYPDRRITGRIASVQPGSGTAFSLLPAQNATGNYVKVTQRIPVKIVVDAWPTDVSIGPGMSVVPRAHVR</sequence>
<feature type="compositionally biased region" description="Basic and acidic residues" evidence="2">
    <location>
        <begin position="14"/>
        <end position="27"/>
    </location>
</feature>
<name>A0AA37MBY4_9HYPH</name>
<evidence type="ECO:0000313" key="7">
    <source>
        <dbReference type="Proteomes" id="UP001055108"/>
    </source>
</evidence>
<keyword evidence="3" id="KW-1133">Transmembrane helix</keyword>
<evidence type="ECO:0000256" key="1">
    <source>
        <dbReference type="SAM" id="Coils"/>
    </source>
</evidence>
<comment type="caution">
    <text evidence="6">The sequence shown here is derived from an EMBL/GenBank/DDBJ whole genome shotgun (WGS) entry which is preliminary data.</text>
</comment>
<dbReference type="Pfam" id="PF25917">
    <property type="entry name" value="BSH_RND"/>
    <property type="match status" value="1"/>
</dbReference>
<dbReference type="Pfam" id="PF25954">
    <property type="entry name" value="Beta-barrel_RND_2"/>
    <property type="match status" value="1"/>
</dbReference>
<gene>
    <name evidence="6" type="primary">emrA_2</name>
    <name evidence="6" type="ORF">NBEOAGPD_2106</name>
</gene>
<feature type="compositionally biased region" description="Basic and acidic residues" evidence="2">
    <location>
        <begin position="35"/>
        <end position="60"/>
    </location>
</feature>
<dbReference type="Gene3D" id="2.40.30.170">
    <property type="match status" value="1"/>
</dbReference>
<feature type="region of interest" description="Disordered" evidence="2">
    <location>
        <begin position="1"/>
        <end position="60"/>
    </location>
</feature>
<dbReference type="Gene3D" id="2.40.50.100">
    <property type="match status" value="1"/>
</dbReference>
<dbReference type="InterPro" id="IPR050739">
    <property type="entry name" value="MFP"/>
</dbReference>
<organism evidence="6 7">
    <name type="scientific">Methylobacterium gregans</name>
    <dbReference type="NCBI Taxonomy" id="374424"/>
    <lineage>
        <taxon>Bacteria</taxon>
        <taxon>Pseudomonadati</taxon>
        <taxon>Pseudomonadota</taxon>
        <taxon>Alphaproteobacteria</taxon>
        <taxon>Hyphomicrobiales</taxon>
        <taxon>Methylobacteriaceae</taxon>
        <taxon>Methylobacterium</taxon>
    </lineage>
</organism>
<dbReference type="InterPro" id="IPR058792">
    <property type="entry name" value="Beta-barrel_RND_2"/>
</dbReference>
<proteinExistence type="predicted"/>
<reference evidence="6" key="2">
    <citation type="submission" date="2021-08" db="EMBL/GenBank/DDBJ databases">
        <authorList>
            <person name="Tani A."/>
            <person name="Ola A."/>
            <person name="Ogura Y."/>
            <person name="Katsura K."/>
            <person name="Hayashi T."/>
        </authorList>
    </citation>
    <scope>NUCLEOTIDE SEQUENCE</scope>
    <source>
        <strain evidence="6">NBRC 103626</strain>
    </source>
</reference>
<evidence type="ECO:0000259" key="5">
    <source>
        <dbReference type="Pfam" id="PF25954"/>
    </source>
</evidence>
<evidence type="ECO:0000256" key="3">
    <source>
        <dbReference type="SAM" id="Phobius"/>
    </source>
</evidence>
<dbReference type="Proteomes" id="UP001055108">
    <property type="component" value="Unassembled WGS sequence"/>
</dbReference>
<feature type="coiled-coil region" evidence="1">
    <location>
        <begin position="148"/>
        <end position="203"/>
    </location>
</feature>
<accession>A0AA37MBY4</accession>
<feature type="domain" description="Multidrug resistance protein MdtA-like barrel-sandwich hybrid" evidence="4">
    <location>
        <begin position="109"/>
        <end position="303"/>
    </location>
</feature>
<feature type="transmembrane region" description="Helical" evidence="3">
    <location>
        <begin position="69"/>
        <end position="89"/>
    </location>
</feature>
<protein>
    <submittedName>
        <fullName evidence="6">Colistin resistance protein EmrA</fullName>
    </submittedName>
</protein>
<dbReference type="RefSeq" id="WP_238302718.1">
    <property type="nucleotide sequence ID" value="NZ_BPQM01000046.1"/>
</dbReference>
<dbReference type="EMBL" id="BPQM01000046">
    <property type="protein sequence ID" value="GJD78886.1"/>
    <property type="molecule type" value="Genomic_DNA"/>
</dbReference>
<dbReference type="AlphaFoldDB" id="A0AA37MBY4"/>
<feature type="domain" description="CusB-like beta-barrel" evidence="5">
    <location>
        <begin position="308"/>
        <end position="350"/>
    </location>
</feature>
<dbReference type="SUPFAM" id="SSF111369">
    <property type="entry name" value="HlyD-like secretion proteins"/>
    <property type="match status" value="2"/>
</dbReference>